<reference evidence="6" key="1">
    <citation type="submission" date="2018-08" db="EMBL/GenBank/DDBJ databases">
        <authorList>
            <person name="Zhang J."/>
            <person name="Du Z.-J."/>
        </authorList>
    </citation>
    <scope>NUCLEOTIDE SEQUENCE [LARGE SCALE GENOMIC DNA]</scope>
    <source>
        <strain evidence="6">KCTC 52655</strain>
    </source>
</reference>
<dbReference type="InterPro" id="IPR043128">
    <property type="entry name" value="Rev_trsase/Diguanyl_cyclase"/>
</dbReference>
<dbReference type="CDD" id="cd01948">
    <property type="entry name" value="EAL"/>
    <property type="match status" value="1"/>
</dbReference>
<comment type="cofactor">
    <cofactor evidence="1">
        <name>Mg(2+)</name>
        <dbReference type="ChEBI" id="CHEBI:18420"/>
    </cofactor>
</comment>
<feature type="domain" description="GGDEF" evidence="4">
    <location>
        <begin position="409"/>
        <end position="542"/>
    </location>
</feature>
<keyword evidence="2" id="KW-0812">Transmembrane</keyword>
<dbReference type="SMART" id="SM00052">
    <property type="entry name" value="EAL"/>
    <property type="match status" value="1"/>
</dbReference>
<accession>A0A3D8M497</accession>
<evidence type="ECO:0000259" key="3">
    <source>
        <dbReference type="PROSITE" id="PS50883"/>
    </source>
</evidence>
<comment type="caution">
    <text evidence="5">The sequence shown here is derived from an EMBL/GenBank/DDBJ whole genome shotgun (WGS) entry which is preliminary data.</text>
</comment>
<dbReference type="SUPFAM" id="SSF141868">
    <property type="entry name" value="EAL domain-like"/>
    <property type="match status" value="1"/>
</dbReference>
<dbReference type="CDD" id="cd01949">
    <property type="entry name" value="GGDEF"/>
    <property type="match status" value="1"/>
</dbReference>
<dbReference type="PANTHER" id="PTHR33121:SF70">
    <property type="entry name" value="SIGNALING PROTEIN YKOW"/>
    <property type="match status" value="1"/>
</dbReference>
<evidence type="ECO:0000313" key="6">
    <source>
        <dbReference type="Proteomes" id="UP000256561"/>
    </source>
</evidence>
<dbReference type="PANTHER" id="PTHR33121">
    <property type="entry name" value="CYCLIC DI-GMP PHOSPHODIESTERASE PDEF"/>
    <property type="match status" value="1"/>
</dbReference>
<sequence>MQVKMSFTTKVMLILLVMMLSVTIAIASLLISQSTENLERQHLNSQIQNQRRYELLDELLIYPLVLWVESFSQFVDTNDMEGATDRLHDAWEYLNINLQVDDLWLFSPSGQVLYGERSELPAFALRQVKRSQEELRPLSRVYCELVCRRYVSVPVMGADQQTSVMVLSSNMQEVLAQSKQLTGAVNLAIVRRIPDMRSGTPTLQVISRLRPEYQVFFTTLLNHLPKLDSLDTLIQKGVTLELNERQLLVSLLPLEDAYSNGQFILYAQDITESVAANRAYRRQVVGSAIGLFALFSVLMYLFLNQYRRKLLALSEHLPLLAMHRYQDFLIQNQQIQKWQRSWFTDELDVLDEAANSVAKQLEEFDSQIALNTAQLEKMAMFDSLTGLPNRNMLTFQIEKQVAGSSRTPSMVALMFLDLDDFKKVNDSYGHDVGDKLLKAAAKRIAGPIRETDIAARFGGDEFVVLLSDVSEREQVEVVARKLLQEFASPIQIGDMQFYISVSIGIALTQHAEASAVELLRHADIAMYEAKAQQGAAFRIFDATMNLKVMRKVELESEARVALRENQFSLALQPQLELRTRRLMGFEALIRWHHPVKGHISPGEFIPLLENTSFMLELDYWVITHATRLLRELSANGHPYLKMAINLSSAQFMDPSLPEFLAKQIELNGIQPSQIELELTENVLVADMKRAKAIMKTIREMGCLLAIDDFGTGYSSLSYLKALPADFIKIDQSFVAGMLENPDDRSIVYSTLTMIRNMGLMAIAEGIENAAQYELLCHFDCHQGQGYLISMPVPEADIWDCLNECVKDQVWCKPLPIFKPEES</sequence>
<name>A0A3D8M497_9ALTE</name>
<dbReference type="InterPro" id="IPR050706">
    <property type="entry name" value="Cyclic-di-GMP_PDE-like"/>
</dbReference>
<dbReference type="EMBL" id="QRHA01000017">
    <property type="protein sequence ID" value="RDV23962.1"/>
    <property type="molecule type" value="Genomic_DNA"/>
</dbReference>
<organism evidence="5 6">
    <name type="scientific">Alteromonas aestuariivivens</name>
    <dbReference type="NCBI Taxonomy" id="1938339"/>
    <lineage>
        <taxon>Bacteria</taxon>
        <taxon>Pseudomonadati</taxon>
        <taxon>Pseudomonadota</taxon>
        <taxon>Gammaproteobacteria</taxon>
        <taxon>Alteromonadales</taxon>
        <taxon>Alteromonadaceae</taxon>
        <taxon>Alteromonas/Salinimonas group</taxon>
        <taxon>Alteromonas</taxon>
    </lineage>
</organism>
<feature type="transmembrane region" description="Helical" evidence="2">
    <location>
        <begin position="284"/>
        <end position="303"/>
    </location>
</feature>
<dbReference type="Gene3D" id="3.20.20.450">
    <property type="entry name" value="EAL domain"/>
    <property type="match status" value="1"/>
</dbReference>
<dbReference type="SUPFAM" id="SSF55073">
    <property type="entry name" value="Nucleotide cyclase"/>
    <property type="match status" value="1"/>
</dbReference>
<dbReference type="FunFam" id="3.30.70.270:FF:000001">
    <property type="entry name" value="Diguanylate cyclase domain protein"/>
    <property type="match status" value="1"/>
</dbReference>
<dbReference type="InterPro" id="IPR035919">
    <property type="entry name" value="EAL_sf"/>
</dbReference>
<dbReference type="Proteomes" id="UP000256561">
    <property type="component" value="Unassembled WGS sequence"/>
</dbReference>
<feature type="domain" description="EAL" evidence="3">
    <location>
        <begin position="551"/>
        <end position="805"/>
    </location>
</feature>
<evidence type="ECO:0000259" key="4">
    <source>
        <dbReference type="PROSITE" id="PS50887"/>
    </source>
</evidence>
<dbReference type="NCBIfam" id="TIGR00254">
    <property type="entry name" value="GGDEF"/>
    <property type="match status" value="1"/>
</dbReference>
<dbReference type="GO" id="GO:0071111">
    <property type="term" value="F:cyclic-guanylate-specific phosphodiesterase activity"/>
    <property type="evidence" value="ECO:0007669"/>
    <property type="project" value="InterPro"/>
</dbReference>
<dbReference type="SMART" id="SM00267">
    <property type="entry name" value="GGDEF"/>
    <property type="match status" value="1"/>
</dbReference>
<keyword evidence="6" id="KW-1185">Reference proteome</keyword>
<dbReference type="OrthoDB" id="8553030at2"/>
<feature type="transmembrane region" description="Helical" evidence="2">
    <location>
        <begin position="12"/>
        <end position="31"/>
    </location>
</feature>
<keyword evidence="2" id="KW-0472">Membrane</keyword>
<dbReference type="PROSITE" id="PS50887">
    <property type="entry name" value="GGDEF"/>
    <property type="match status" value="1"/>
</dbReference>
<dbReference type="InterPro" id="IPR001633">
    <property type="entry name" value="EAL_dom"/>
</dbReference>
<evidence type="ECO:0000256" key="2">
    <source>
        <dbReference type="SAM" id="Phobius"/>
    </source>
</evidence>
<dbReference type="PROSITE" id="PS50883">
    <property type="entry name" value="EAL"/>
    <property type="match status" value="1"/>
</dbReference>
<keyword evidence="2" id="KW-1133">Transmembrane helix</keyword>
<proteinExistence type="predicted"/>
<dbReference type="Pfam" id="PF00563">
    <property type="entry name" value="EAL"/>
    <property type="match status" value="1"/>
</dbReference>
<evidence type="ECO:0000256" key="1">
    <source>
        <dbReference type="ARBA" id="ARBA00001946"/>
    </source>
</evidence>
<protein>
    <submittedName>
        <fullName evidence="5">EAL domain-containing protein</fullName>
    </submittedName>
</protein>
<evidence type="ECO:0000313" key="5">
    <source>
        <dbReference type="EMBL" id="RDV23962.1"/>
    </source>
</evidence>
<dbReference type="Gene3D" id="3.30.70.270">
    <property type="match status" value="1"/>
</dbReference>
<gene>
    <name evidence="5" type="ORF">DXV75_16490</name>
</gene>
<dbReference type="InterPro" id="IPR000160">
    <property type="entry name" value="GGDEF_dom"/>
</dbReference>
<dbReference type="Pfam" id="PF00990">
    <property type="entry name" value="GGDEF"/>
    <property type="match status" value="1"/>
</dbReference>
<dbReference type="InterPro" id="IPR029787">
    <property type="entry name" value="Nucleotide_cyclase"/>
</dbReference>
<dbReference type="AlphaFoldDB" id="A0A3D8M497"/>